<organism evidence="1 2">
    <name type="scientific">Austropuccinia psidii MF-1</name>
    <dbReference type="NCBI Taxonomy" id="1389203"/>
    <lineage>
        <taxon>Eukaryota</taxon>
        <taxon>Fungi</taxon>
        <taxon>Dikarya</taxon>
        <taxon>Basidiomycota</taxon>
        <taxon>Pucciniomycotina</taxon>
        <taxon>Pucciniomycetes</taxon>
        <taxon>Pucciniales</taxon>
        <taxon>Sphaerophragmiaceae</taxon>
        <taxon>Austropuccinia</taxon>
    </lineage>
</organism>
<dbReference type="EMBL" id="AVOT02005797">
    <property type="protein sequence ID" value="MBW0480006.1"/>
    <property type="molecule type" value="Genomic_DNA"/>
</dbReference>
<name>A0A9Q3CC45_9BASI</name>
<comment type="caution">
    <text evidence="1">The sequence shown here is derived from an EMBL/GenBank/DDBJ whole genome shotgun (WGS) entry which is preliminary data.</text>
</comment>
<evidence type="ECO:0000313" key="2">
    <source>
        <dbReference type="Proteomes" id="UP000765509"/>
    </source>
</evidence>
<proteinExistence type="predicted"/>
<sequence length="306" mass="34979">MMRGDIAGVSTPKSYYVTQSMCKWLEWFLSLDYVEDEIAQWSDKMSNQSNDKIIDIQQGAAWQQMKWASNENMEGSLRLCFSRFVDWFNPRTNKLAGKQQLMGIVCLACLNLPPEMQNKVENVFLEGIMPGPNAPDMTTVSHLLSPLVDDLLDLVGPPEMKTFKHSQGRKMEVHLLTLIGDTGATHKVGGFASHSAKYYCSWCLGDDTGLSSLTLGPARNGGCTKRQSCEWQKAKKTKRTKLVREHGIWWSELNQLTYRNPVKHTALGYMHNWLKGLLAHHFQERWGFQDVSNVQIQKRRIKIKEK</sequence>
<dbReference type="AlphaFoldDB" id="A0A9Q3CC45"/>
<protein>
    <submittedName>
        <fullName evidence="1">Uncharacterized protein</fullName>
    </submittedName>
</protein>
<dbReference type="Pfam" id="PF02992">
    <property type="entry name" value="Transposase_21"/>
    <property type="match status" value="1"/>
</dbReference>
<dbReference type="Proteomes" id="UP000765509">
    <property type="component" value="Unassembled WGS sequence"/>
</dbReference>
<evidence type="ECO:0000313" key="1">
    <source>
        <dbReference type="EMBL" id="MBW0480006.1"/>
    </source>
</evidence>
<keyword evidence="2" id="KW-1185">Reference proteome</keyword>
<reference evidence="1" key="1">
    <citation type="submission" date="2021-03" db="EMBL/GenBank/DDBJ databases">
        <title>Draft genome sequence of rust myrtle Austropuccinia psidii MF-1, a brazilian biotype.</title>
        <authorList>
            <person name="Quecine M.C."/>
            <person name="Pachon D.M.R."/>
            <person name="Bonatelli M.L."/>
            <person name="Correr F.H."/>
            <person name="Franceschini L.M."/>
            <person name="Leite T.F."/>
            <person name="Margarido G.R.A."/>
            <person name="Almeida C.A."/>
            <person name="Ferrarezi J.A."/>
            <person name="Labate C.A."/>
        </authorList>
    </citation>
    <scope>NUCLEOTIDE SEQUENCE</scope>
    <source>
        <strain evidence="1">MF-1</strain>
    </source>
</reference>
<gene>
    <name evidence="1" type="ORF">O181_019721</name>
</gene>
<dbReference type="OrthoDB" id="2505776at2759"/>
<dbReference type="InterPro" id="IPR004242">
    <property type="entry name" value="Transposase_21"/>
</dbReference>
<accession>A0A9Q3CC45</accession>